<sequence>MSTAAASPWPQQTGHLELDDAEPVIADIERVPEKRRGILSTVGDNRWDLTTLVQKQTVAGTLSIVFDTFPPRYVATAKRLIWASINKPTPLEDLERSSAARSQLAPATVCTFARFLRQWMTWLAERDIHEFCAVTGDVYDEYAEHLKRHRGSRENVGNVLFAVTRAWLYAPYLPEVDRLARPPWESSHIGRTSVLGPANWSSENKTTPIHPQTMAGLLVWAMRFVTDFSDDILAAKTLKATPRDVPPSLQALTPYQRFRAYVEQRRRDSQTVPGWVAPNRPHMRSLAKGFIGWQLGLSREETQVMNSHWPIAGLSASDEAHLPMPITGSIDGKDWTPAIGFYEVEELCRHLATAAFVVVAYLTGMRGEECRALERGSCRTHTDPATGQLHYRLHGRTFKGALDKSGNAIPVGVEREQPWLAIAPVAKAVAVMEALNPTSQLLFPIDAFSLWPCGVNAGKAVHARMVRDRIQDLIDWSNRAAVRLERPHEVIPADPEEAVTVKRFRRTLAWFIYRKPGGRVALGVQYGHLRGYTTDGYGSRVASGLRDVFPMEEALARADYLEDAHQRLENGEQVSGPAADRYTQAIHLFDRQFRGRYLSNKQAAALRTNPQLRIYDNPQQFVTCCYDQAKALCHPDRQVTASQHRSPDVSHCQPGCGNIARTDQNINQMQDAIARHEAEIASPTTPIPLRGRLEQRITALQTIVDEHQTTGSRDDRPG</sequence>
<comment type="caution">
    <text evidence="2">The sequence shown here is derived from an EMBL/GenBank/DDBJ whole genome shotgun (WGS) entry which is preliminary data.</text>
</comment>
<evidence type="ECO:0008006" key="4">
    <source>
        <dbReference type="Google" id="ProtNLM"/>
    </source>
</evidence>
<proteinExistence type="predicted"/>
<dbReference type="RefSeq" id="WP_243070997.1">
    <property type="nucleotide sequence ID" value="NZ_JAIVFL010000001.1"/>
</dbReference>
<dbReference type="SUPFAM" id="SSF56349">
    <property type="entry name" value="DNA breaking-rejoining enzymes"/>
    <property type="match status" value="1"/>
</dbReference>
<dbReference type="InterPro" id="IPR013762">
    <property type="entry name" value="Integrase-like_cat_sf"/>
</dbReference>
<reference evidence="2" key="1">
    <citation type="journal article" date="2022" name="ISME J.">
        <title>Identification of active gaseous-alkane degraders at natural gas seeps.</title>
        <authorList>
            <person name="Farhan Ul Haque M."/>
            <person name="Hernandez M."/>
            <person name="Crombie A.T."/>
            <person name="Murrell J.C."/>
        </authorList>
    </citation>
    <scope>NUCLEOTIDE SEQUENCE</scope>
    <source>
        <strain evidence="2">ANDR5</strain>
    </source>
</reference>
<keyword evidence="1" id="KW-0233">DNA recombination</keyword>
<dbReference type="InterPro" id="IPR011010">
    <property type="entry name" value="DNA_brk_join_enz"/>
</dbReference>
<protein>
    <recommendedName>
        <fullName evidence="4">Integrase</fullName>
    </recommendedName>
</protein>
<keyword evidence="3" id="KW-1185">Reference proteome</keyword>
<evidence type="ECO:0000313" key="3">
    <source>
        <dbReference type="Proteomes" id="UP001139068"/>
    </source>
</evidence>
<gene>
    <name evidence="2" type="ORF">K9U37_06500</name>
</gene>
<accession>A0ABS9YUY3</accession>
<evidence type="ECO:0000256" key="1">
    <source>
        <dbReference type="ARBA" id="ARBA00023172"/>
    </source>
</evidence>
<evidence type="ECO:0000313" key="2">
    <source>
        <dbReference type="EMBL" id="MCI4674583.1"/>
    </source>
</evidence>
<dbReference type="Gene3D" id="1.10.443.10">
    <property type="entry name" value="Intergrase catalytic core"/>
    <property type="match status" value="1"/>
</dbReference>
<dbReference type="EMBL" id="JAIVFL010000001">
    <property type="protein sequence ID" value="MCI4674583.1"/>
    <property type="molecule type" value="Genomic_DNA"/>
</dbReference>
<organism evidence="2 3">
    <name type="scientific">Candidatus Mycolicibacterium alkanivorans</name>
    <dbReference type="NCBI Taxonomy" id="2954114"/>
    <lineage>
        <taxon>Bacteria</taxon>
        <taxon>Bacillati</taxon>
        <taxon>Actinomycetota</taxon>
        <taxon>Actinomycetes</taxon>
        <taxon>Mycobacteriales</taxon>
        <taxon>Mycobacteriaceae</taxon>
        <taxon>Mycolicibacterium</taxon>
    </lineage>
</organism>
<name>A0ABS9YUY3_9MYCO</name>
<dbReference type="Proteomes" id="UP001139068">
    <property type="component" value="Unassembled WGS sequence"/>
</dbReference>